<protein>
    <recommendedName>
        <fullName evidence="8">DNA 3'-5' helicase</fullName>
        <ecNumber evidence="8">5.6.2.4</ecNumber>
    </recommendedName>
</protein>
<reference evidence="12 13" key="1">
    <citation type="submission" date="2019-04" db="EMBL/GenBank/DDBJ databases">
        <title>Natronospirillum operosus gen. nov., sp. nov., a haloalkaliphilic satellite isolated from decaying biomass of laboratory culture of cyanobacterium Geitlerinema sp. and proposal of Natronospirillaceae fam. nov. and Saccharospirillaceae fam. nov.</title>
        <authorList>
            <person name="Kevbrin V."/>
            <person name="Boltyanskaya Y."/>
            <person name="Koziaeva V."/>
            <person name="Grouzdev D.S."/>
            <person name="Park M."/>
            <person name="Cho J."/>
        </authorList>
    </citation>
    <scope>NUCLEOTIDE SEQUENCE [LARGE SCALE GENOMIC DNA]</scope>
    <source>
        <strain evidence="12 13">G-116</strain>
    </source>
</reference>
<dbReference type="GO" id="GO:0003916">
    <property type="term" value="F:DNA topoisomerase activity"/>
    <property type="evidence" value="ECO:0007669"/>
    <property type="project" value="InterPro"/>
</dbReference>
<dbReference type="InterPro" id="IPR027417">
    <property type="entry name" value="P-loop_NTPase"/>
</dbReference>
<dbReference type="PANTHER" id="PTHR11070:SF63">
    <property type="entry name" value="DNA HELICASE IV"/>
    <property type="match status" value="1"/>
</dbReference>
<evidence type="ECO:0000256" key="5">
    <source>
        <dbReference type="ARBA" id="ARBA00022840"/>
    </source>
</evidence>
<name>A0A4Z0WEY4_9GAMM</name>
<dbReference type="Proteomes" id="UP000297475">
    <property type="component" value="Unassembled WGS sequence"/>
</dbReference>
<comment type="similarity">
    <text evidence="1">Belongs to the helicase family. UvrD subfamily.</text>
</comment>
<dbReference type="Gene3D" id="3.30.65.10">
    <property type="entry name" value="Bacterial Topoisomerase I, domain 1"/>
    <property type="match status" value="2"/>
</dbReference>
<keyword evidence="6" id="KW-0413">Isomerase</keyword>
<dbReference type="GO" id="GO:0005694">
    <property type="term" value="C:chromosome"/>
    <property type="evidence" value="ECO:0007669"/>
    <property type="project" value="InterPro"/>
</dbReference>
<dbReference type="GO" id="GO:0000725">
    <property type="term" value="P:recombinational repair"/>
    <property type="evidence" value="ECO:0007669"/>
    <property type="project" value="TreeGrafter"/>
</dbReference>
<dbReference type="EC" id="5.6.2.4" evidence="8"/>
<keyword evidence="13" id="KW-1185">Reference proteome</keyword>
<dbReference type="Gene3D" id="3.40.50.300">
    <property type="entry name" value="P-loop containing nucleotide triphosphate hydrolases"/>
    <property type="match status" value="3"/>
</dbReference>
<evidence type="ECO:0000313" key="13">
    <source>
        <dbReference type="Proteomes" id="UP000297475"/>
    </source>
</evidence>
<dbReference type="Pfam" id="PF00580">
    <property type="entry name" value="UvrD-helicase"/>
    <property type="match status" value="1"/>
</dbReference>
<dbReference type="SUPFAM" id="SSF52540">
    <property type="entry name" value="P-loop containing nucleoside triphosphate hydrolases"/>
    <property type="match status" value="1"/>
</dbReference>
<dbReference type="PROSITE" id="PS51198">
    <property type="entry name" value="UVRD_HELICASE_ATP_BIND"/>
    <property type="match status" value="1"/>
</dbReference>
<proteinExistence type="inferred from homology"/>
<dbReference type="GO" id="GO:0043138">
    <property type="term" value="F:3'-5' DNA helicase activity"/>
    <property type="evidence" value="ECO:0007669"/>
    <property type="project" value="UniProtKB-EC"/>
</dbReference>
<evidence type="ECO:0000259" key="11">
    <source>
        <dbReference type="PROSITE" id="PS51198"/>
    </source>
</evidence>
<keyword evidence="5 10" id="KW-0067">ATP-binding</keyword>
<dbReference type="Pfam" id="PF01396">
    <property type="entry name" value="Zn_ribbon_Top1"/>
    <property type="match status" value="2"/>
</dbReference>
<accession>A0A4Z0WEY4</accession>
<dbReference type="GO" id="GO:0016887">
    <property type="term" value="F:ATP hydrolysis activity"/>
    <property type="evidence" value="ECO:0007669"/>
    <property type="project" value="RHEA"/>
</dbReference>
<dbReference type="AlphaFoldDB" id="A0A4Z0WEY4"/>
<evidence type="ECO:0000313" key="12">
    <source>
        <dbReference type="EMBL" id="TGG92886.1"/>
    </source>
</evidence>
<feature type="binding site" evidence="10">
    <location>
        <begin position="216"/>
        <end position="223"/>
    </location>
    <ligand>
        <name>ATP</name>
        <dbReference type="ChEBI" id="CHEBI:30616"/>
    </ligand>
</feature>
<evidence type="ECO:0000256" key="3">
    <source>
        <dbReference type="ARBA" id="ARBA00022801"/>
    </source>
</evidence>
<evidence type="ECO:0000256" key="6">
    <source>
        <dbReference type="ARBA" id="ARBA00023235"/>
    </source>
</evidence>
<dbReference type="GO" id="GO:0003677">
    <property type="term" value="F:DNA binding"/>
    <property type="evidence" value="ECO:0007669"/>
    <property type="project" value="InterPro"/>
</dbReference>
<dbReference type="RefSeq" id="WP_135483558.1">
    <property type="nucleotide sequence ID" value="NZ_SRMF01000004.1"/>
</dbReference>
<keyword evidence="2 10" id="KW-0547">Nucleotide-binding</keyword>
<comment type="caution">
    <text evidence="12">The sequence shown here is derived from an EMBL/GenBank/DDBJ whole genome shotgun (WGS) entry which is preliminary data.</text>
</comment>
<dbReference type="SUPFAM" id="SSF57783">
    <property type="entry name" value="Zinc beta-ribbon"/>
    <property type="match status" value="1"/>
</dbReference>
<dbReference type="PANTHER" id="PTHR11070">
    <property type="entry name" value="UVRD / RECB / PCRA DNA HELICASE FAMILY MEMBER"/>
    <property type="match status" value="1"/>
</dbReference>
<dbReference type="InterPro" id="IPR014016">
    <property type="entry name" value="UvrD-like_ATP-bd"/>
</dbReference>
<evidence type="ECO:0000256" key="1">
    <source>
        <dbReference type="ARBA" id="ARBA00009922"/>
    </source>
</evidence>
<dbReference type="GO" id="GO:0005829">
    <property type="term" value="C:cytosol"/>
    <property type="evidence" value="ECO:0007669"/>
    <property type="project" value="TreeGrafter"/>
</dbReference>
<comment type="catalytic activity">
    <reaction evidence="7">
        <text>Couples ATP hydrolysis with the unwinding of duplex DNA by translocating in the 3'-5' direction.</text>
        <dbReference type="EC" id="5.6.2.4"/>
    </reaction>
</comment>
<evidence type="ECO:0000256" key="4">
    <source>
        <dbReference type="ARBA" id="ARBA00022806"/>
    </source>
</evidence>
<evidence type="ECO:0000256" key="9">
    <source>
        <dbReference type="ARBA" id="ARBA00048988"/>
    </source>
</evidence>
<dbReference type="InterPro" id="IPR013498">
    <property type="entry name" value="Topo_IA_Znf"/>
</dbReference>
<dbReference type="FunFam" id="3.40.50.300:FF:000975">
    <property type="entry name" value="DNA helicase"/>
    <property type="match status" value="1"/>
</dbReference>
<sequence length="969" mass="110152">MTQPPASRTIQPHPLARLFAGAGPTQFHFSGPVLQAEHNGNVLTVLPASLIEPSALSQGFLFARVHLSTEQGPLVLSGLRKKEARTLVHWLRVGVLARMAPEVNASAAAVKAILNSGYPSQYRVTQAQAKATDAVQLFGRVPKAEWCTGDARLPVFQYLHKAAHLNDEQKALLQQRYIEQQVQEHAAFFDQVESMPLTPRQREACVIDEDNNLVLAGAGTGKTSVMIGRAGYLVHSGQAQAEDILMLAFGNKAAREMQERADKRLGSIGITAKTFHKLGQDIIGAVEGAKPTVSPFATENDGTQLAHAVNQWLEDHLADPEYRKKANRYFQYYMYPEINPFDFETEGDYLESLQANNIRTLKGESVKSLGECHIANYLFVQGIEYTYEAKYKHTTATVFHRQYQPDFYLPEHDIYIEFYGIDRQKNTPPFVNRKKYLEDMDWKENLHKEQDTTLIELFHYQRMEGTLETDLAEALAEHEVSGDPLPSEAVLATLRELGEISTFATLMKDLLQRYRANCYEPGRHEPVIRSDHSEQLRAALELLEPIIEDYQQHLDEQQDIDFDDMIGKAIQYVRSGQCRGRWRYIMVDEFQDISEPRARLLYELKQSNPGCSLFCVGDDWQSIYRFTGSDLKYTTRFKNEFGPTCTVALDQTFRFNNRIGEVASRFVLRNPTQIPKELKSLQKVDRPAVSLLRQTGRYQDDDRLLQVLERISKIADDGSSVYLLSRYKNNLPDKAEKRRLRRLFPNLSIKSASIHASKGMEADYVVILGPVSGEYGTPSRKQTHPLLEALLPVAEPYPHAEERRLFYVALTRARHRVYLVTDMTVASEFVVELLKDKYPLELDEFETSLTQQLFELMKCIKCKTGSMVPRDGEFGPFYGCSKYPLCSHTESGCPTCDSQMYRKDRFRVCVNPECETMVPICPECGGDMKQRNGPYGSFWGCSNFRREGPSCPHKEQTIEFNLASATEAR</sequence>
<comment type="catalytic activity">
    <reaction evidence="9">
        <text>ATP + H2O = ADP + phosphate + H(+)</text>
        <dbReference type="Rhea" id="RHEA:13065"/>
        <dbReference type="ChEBI" id="CHEBI:15377"/>
        <dbReference type="ChEBI" id="CHEBI:15378"/>
        <dbReference type="ChEBI" id="CHEBI:30616"/>
        <dbReference type="ChEBI" id="CHEBI:43474"/>
        <dbReference type="ChEBI" id="CHEBI:456216"/>
        <dbReference type="EC" id="5.6.2.4"/>
    </reaction>
</comment>
<dbReference type="GO" id="GO:0006265">
    <property type="term" value="P:DNA topological change"/>
    <property type="evidence" value="ECO:0007669"/>
    <property type="project" value="InterPro"/>
</dbReference>
<dbReference type="InterPro" id="IPR013986">
    <property type="entry name" value="DExx_box_DNA_helicase_dom_sf"/>
</dbReference>
<gene>
    <name evidence="12" type="ORF">E4656_12245</name>
</gene>
<feature type="domain" description="UvrD-like helicase ATP-binding" evidence="11">
    <location>
        <begin position="195"/>
        <end position="656"/>
    </location>
</feature>
<organism evidence="12 13">
    <name type="scientific">Natronospirillum operosum</name>
    <dbReference type="NCBI Taxonomy" id="2759953"/>
    <lineage>
        <taxon>Bacteria</taxon>
        <taxon>Pseudomonadati</taxon>
        <taxon>Pseudomonadota</taxon>
        <taxon>Gammaproteobacteria</taxon>
        <taxon>Oceanospirillales</taxon>
        <taxon>Natronospirillaceae</taxon>
        <taxon>Natronospirillum</taxon>
    </lineage>
</organism>
<keyword evidence="3 10" id="KW-0378">Hydrolase</keyword>
<dbReference type="Pfam" id="PF13361">
    <property type="entry name" value="UvrD_C"/>
    <property type="match status" value="1"/>
</dbReference>
<evidence type="ECO:0000256" key="10">
    <source>
        <dbReference type="PROSITE-ProRule" id="PRU00560"/>
    </source>
</evidence>
<dbReference type="Gene3D" id="1.10.10.160">
    <property type="match status" value="1"/>
</dbReference>
<keyword evidence="4 10" id="KW-0347">Helicase</keyword>
<dbReference type="InterPro" id="IPR000212">
    <property type="entry name" value="DNA_helicase_UvrD/REP"/>
</dbReference>
<dbReference type="EMBL" id="SRMF01000004">
    <property type="protein sequence ID" value="TGG92886.1"/>
    <property type="molecule type" value="Genomic_DNA"/>
</dbReference>
<evidence type="ECO:0000256" key="8">
    <source>
        <dbReference type="ARBA" id="ARBA00034808"/>
    </source>
</evidence>
<evidence type="ECO:0000256" key="2">
    <source>
        <dbReference type="ARBA" id="ARBA00022741"/>
    </source>
</evidence>
<evidence type="ECO:0000256" key="7">
    <source>
        <dbReference type="ARBA" id="ARBA00034617"/>
    </source>
</evidence>
<dbReference type="GO" id="GO:0005524">
    <property type="term" value="F:ATP binding"/>
    <property type="evidence" value="ECO:0007669"/>
    <property type="project" value="UniProtKB-UniRule"/>
</dbReference>
<dbReference type="Gene3D" id="3.40.91.30">
    <property type="match status" value="1"/>
</dbReference>
<dbReference type="OrthoDB" id="9809039at2"/>
<dbReference type="InterPro" id="IPR014017">
    <property type="entry name" value="DNA_helicase_UvrD-like_C"/>
</dbReference>